<sequence length="38" mass="3977">MAGRVEHNVGSATGIPSHRPVVGRSGWTCLAATSLTWN</sequence>
<reference evidence="1 2" key="1">
    <citation type="submission" date="2019-08" db="EMBL/GenBank/DDBJ databases">
        <title>Bradyrhizobium hipponensis sp. nov., a rhizobium isolated from a Lupinus angustifolius root nodule in Tunisia.</title>
        <authorList>
            <person name="Off K."/>
            <person name="Rejili M."/>
            <person name="Mars M."/>
            <person name="Brachmann A."/>
            <person name="Marin M."/>
        </authorList>
    </citation>
    <scope>NUCLEOTIDE SEQUENCE [LARGE SCALE GENOMIC DNA]</scope>
    <source>
        <strain evidence="1 2">CTAW11</strain>
    </source>
</reference>
<dbReference type="Proteomes" id="UP000324853">
    <property type="component" value="Unassembled WGS sequence"/>
</dbReference>
<organism evidence="1 2">
    <name type="scientific">Bradyrhizobium cytisi</name>
    <dbReference type="NCBI Taxonomy" id="515489"/>
    <lineage>
        <taxon>Bacteria</taxon>
        <taxon>Pseudomonadati</taxon>
        <taxon>Pseudomonadota</taxon>
        <taxon>Alphaproteobacteria</taxon>
        <taxon>Hyphomicrobiales</taxon>
        <taxon>Nitrobacteraceae</taxon>
        <taxon>Bradyrhizobium</taxon>
    </lineage>
</organism>
<comment type="caution">
    <text evidence="1">The sequence shown here is derived from an EMBL/GenBank/DDBJ whole genome shotgun (WGS) entry which is preliminary data.</text>
</comment>
<name>A0A5S4X487_9BRAD</name>
<evidence type="ECO:0000313" key="1">
    <source>
        <dbReference type="EMBL" id="TYL87805.1"/>
    </source>
</evidence>
<dbReference type="EMBL" id="VSSR01000006">
    <property type="protein sequence ID" value="TYL87805.1"/>
    <property type="molecule type" value="Genomic_DNA"/>
</dbReference>
<protein>
    <submittedName>
        <fullName evidence="1">Uncharacterized protein</fullName>
    </submittedName>
</protein>
<accession>A0A5S4X487</accession>
<gene>
    <name evidence="1" type="ORF">FXB38_03230</name>
</gene>
<dbReference type="AlphaFoldDB" id="A0A5S4X487"/>
<keyword evidence="2" id="KW-1185">Reference proteome</keyword>
<proteinExistence type="predicted"/>
<evidence type="ECO:0000313" key="2">
    <source>
        <dbReference type="Proteomes" id="UP000324853"/>
    </source>
</evidence>